<reference evidence="3 4" key="1">
    <citation type="submission" date="2018-05" db="EMBL/GenBank/DDBJ databases">
        <title>Draft genome of Methanospirillum stamsii Pt1.</title>
        <authorList>
            <person name="Dueholm M.S."/>
            <person name="Nielsen P.H."/>
            <person name="Bakmann L.F."/>
            <person name="Otzen D.E."/>
        </authorList>
    </citation>
    <scope>NUCLEOTIDE SEQUENCE [LARGE SCALE GENOMIC DNA]</scope>
    <source>
        <strain evidence="3 4">Pt1</strain>
    </source>
</reference>
<proteinExistence type="predicted"/>
<evidence type="ECO:0008006" key="5">
    <source>
        <dbReference type="Google" id="ProtNLM"/>
    </source>
</evidence>
<dbReference type="Pfam" id="PF04016">
    <property type="entry name" value="DUF364"/>
    <property type="match status" value="1"/>
</dbReference>
<dbReference type="SUPFAM" id="SSF159713">
    <property type="entry name" value="Dhaf3308-like"/>
    <property type="match status" value="1"/>
</dbReference>
<dbReference type="OrthoDB" id="40399at2157"/>
<keyword evidence="4" id="KW-1185">Reference proteome</keyword>
<protein>
    <recommendedName>
        <fullName evidence="5">DUF364 domain-containing protein</fullName>
    </recommendedName>
</protein>
<dbReference type="Pfam" id="PF13938">
    <property type="entry name" value="DUF4213"/>
    <property type="match status" value="1"/>
</dbReference>
<name>A0A2V2N0I1_9EURY</name>
<dbReference type="Gene3D" id="3.40.50.11590">
    <property type="match status" value="1"/>
</dbReference>
<evidence type="ECO:0000259" key="1">
    <source>
        <dbReference type="Pfam" id="PF04016"/>
    </source>
</evidence>
<dbReference type="Gene3D" id="3.30.390.100">
    <property type="match status" value="1"/>
</dbReference>
<dbReference type="EMBL" id="QGMZ01000056">
    <property type="protein sequence ID" value="PWR69677.1"/>
    <property type="molecule type" value="Genomic_DNA"/>
</dbReference>
<dbReference type="InterPro" id="IPR007161">
    <property type="entry name" value="DUF364"/>
</dbReference>
<feature type="domain" description="Putative heavy-metal chelation" evidence="1">
    <location>
        <begin position="104"/>
        <end position="236"/>
    </location>
</feature>
<dbReference type="GeneID" id="97607903"/>
<evidence type="ECO:0000313" key="3">
    <source>
        <dbReference type="EMBL" id="PWR69677.1"/>
    </source>
</evidence>
<dbReference type="Proteomes" id="UP000245934">
    <property type="component" value="Unassembled WGS sequence"/>
</dbReference>
<sequence length="248" mass="26511">MSTHIIEELLSNLPKKDVPVRSVMVGVHWTTVCSTHCGLATTFVPDKPHDHTTHVRNVGNLHRKSAQELAQYALSENTMEAGIGIAAINSLMEYQEEDAVEMNASEVLIERGAGKNVAIVGHFPFIPKVKKAVKNLWVIEQNPLEGDHPAHAASDLIPQADVVAITGSSLINHTLDDLLGLCKPEALVVILGPTTPISPVLFDHGANIIAGSKVIDENAVLNAISQGATFQQVTGVRLLAFTSPGSSF</sequence>
<accession>A0A2V2N0I1</accession>
<organism evidence="3 4">
    <name type="scientific">Methanospirillum stamsii</name>
    <dbReference type="NCBI Taxonomy" id="1277351"/>
    <lineage>
        <taxon>Archaea</taxon>
        <taxon>Methanobacteriati</taxon>
        <taxon>Methanobacteriota</taxon>
        <taxon>Stenosarchaea group</taxon>
        <taxon>Methanomicrobia</taxon>
        <taxon>Methanomicrobiales</taxon>
        <taxon>Methanospirillaceae</taxon>
        <taxon>Methanospirillum</taxon>
    </lineage>
</organism>
<gene>
    <name evidence="3" type="ORF">DLD82_17120</name>
</gene>
<dbReference type="InterPro" id="IPR025251">
    <property type="entry name" value="DUF4213"/>
</dbReference>
<evidence type="ECO:0000259" key="2">
    <source>
        <dbReference type="Pfam" id="PF13938"/>
    </source>
</evidence>
<comment type="caution">
    <text evidence="3">The sequence shown here is derived from an EMBL/GenBank/DDBJ whole genome shotgun (WGS) entry which is preliminary data.</text>
</comment>
<dbReference type="RefSeq" id="WP_109942353.1">
    <property type="nucleotide sequence ID" value="NZ_CP176366.1"/>
</dbReference>
<dbReference type="AlphaFoldDB" id="A0A2V2N0I1"/>
<evidence type="ECO:0000313" key="4">
    <source>
        <dbReference type="Proteomes" id="UP000245934"/>
    </source>
</evidence>
<feature type="domain" description="DUF4213" evidence="2">
    <location>
        <begin position="6"/>
        <end position="91"/>
    </location>
</feature>